<evidence type="ECO:0000256" key="3">
    <source>
        <dbReference type="ARBA" id="ARBA00022989"/>
    </source>
</evidence>
<evidence type="ECO:0000256" key="2">
    <source>
        <dbReference type="ARBA" id="ARBA00022692"/>
    </source>
</evidence>
<dbReference type="AlphaFoldDB" id="A0A502CCM9"/>
<keyword evidence="3 5" id="KW-1133">Transmembrane helix</keyword>
<feature type="transmembrane region" description="Helical" evidence="5">
    <location>
        <begin position="33"/>
        <end position="55"/>
    </location>
</feature>
<organism evidence="7 8">
    <name type="scientific">Sphingomonas oligophenolica</name>
    <dbReference type="NCBI Taxonomy" id="301154"/>
    <lineage>
        <taxon>Bacteria</taxon>
        <taxon>Pseudomonadati</taxon>
        <taxon>Pseudomonadota</taxon>
        <taxon>Alphaproteobacteria</taxon>
        <taxon>Sphingomonadales</taxon>
        <taxon>Sphingomonadaceae</taxon>
        <taxon>Sphingomonas</taxon>
    </lineage>
</organism>
<accession>A0A502CCM9</accession>
<gene>
    <name evidence="7" type="ORF">EAH84_12660</name>
</gene>
<keyword evidence="4 5" id="KW-0472">Membrane</keyword>
<dbReference type="EMBL" id="RCZK01000011">
    <property type="protein sequence ID" value="TPG10442.1"/>
    <property type="molecule type" value="Genomic_DNA"/>
</dbReference>
<dbReference type="InterPro" id="IPR009915">
    <property type="entry name" value="NnrU_dom"/>
</dbReference>
<name>A0A502CCM9_9SPHN</name>
<dbReference type="Pfam" id="PF07298">
    <property type="entry name" value="NnrU"/>
    <property type="match status" value="1"/>
</dbReference>
<feature type="transmembrane region" description="Helical" evidence="5">
    <location>
        <begin position="119"/>
        <end position="148"/>
    </location>
</feature>
<dbReference type="Proteomes" id="UP000318413">
    <property type="component" value="Unassembled WGS sequence"/>
</dbReference>
<proteinExistence type="predicted"/>
<evidence type="ECO:0000259" key="6">
    <source>
        <dbReference type="Pfam" id="PF07298"/>
    </source>
</evidence>
<dbReference type="OrthoDB" id="7828645at2"/>
<feature type="transmembrane region" description="Helical" evidence="5">
    <location>
        <begin position="67"/>
        <end position="88"/>
    </location>
</feature>
<keyword evidence="8" id="KW-1185">Reference proteome</keyword>
<feature type="transmembrane region" description="Helical" evidence="5">
    <location>
        <begin position="195"/>
        <end position="220"/>
    </location>
</feature>
<dbReference type="GO" id="GO:0016020">
    <property type="term" value="C:membrane"/>
    <property type="evidence" value="ECO:0007669"/>
    <property type="project" value="UniProtKB-SubCell"/>
</dbReference>
<comment type="caution">
    <text evidence="7">The sequence shown here is derived from an EMBL/GenBank/DDBJ whole genome shotgun (WGS) entry which is preliminary data.</text>
</comment>
<reference evidence="7 8" key="1">
    <citation type="journal article" date="2019" name="Environ. Microbiol.">
        <title>Species interactions and distinct microbial communities in high Arctic permafrost affected cryosols are associated with the CH4 and CO2 gas fluxes.</title>
        <authorList>
            <person name="Altshuler I."/>
            <person name="Hamel J."/>
            <person name="Turney S."/>
            <person name="Magnuson E."/>
            <person name="Levesque R."/>
            <person name="Greer C."/>
            <person name="Whyte L.G."/>
        </authorList>
    </citation>
    <scope>NUCLEOTIDE SEQUENCE [LARGE SCALE GENOMIC DNA]</scope>
    <source>
        <strain evidence="7 8">S5.1</strain>
    </source>
</reference>
<keyword evidence="2 5" id="KW-0812">Transmembrane</keyword>
<sequence>MVILAAVTFVGTHFLLSHPLRVPVVARVGANGFLGLYSLVALATLAWLVIAYRAAPMTPLLWPVGDALWAVVTIVMLIASILFVGSLIGNPALPGPDQPAPGAARGVFTITRHPMMWAFALWGLCHIAVYPIAANIVLAGAVVVLALVGARAQDAKKEALQPHVWPDWERKTSYWPFAAVASGRARLGGFRPHDWAGGIVIWLAATWAHLPLAGWAAGIWRWV</sequence>
<protein>
    <submittedName>
        <fullName evidence="7">MFS transporter</fullName>
    </submittedName>
</protein>
<evidence type="ECO:0000256" key="5">
    <source>
        <dbReference type="SAM" id="Phobius"/>
    </source>
</evidence>
<comment type="subcellular location">
    <subcellularLocation>
        <location evidence="1">Membrane</location>
        <topology evidence="1">Multi-pass membrane protein</topology>
    </subcellularLocation>
</comment>
<evidence type="ECO:0000313" key="7">
    <source>
        <dbReference type="EMBL" id="TPG10442.1"/>
    </source>
</evidence>
<feature type="domain" description="NnrU" evidence="6">
    <location>
        <begin position="2"/>
        <end position="214"/>
    </location>
</feature>
<evidence type="ECO:0000256" key="4">
    <source>
        <dbReference type="ARBA" id="ARBA00023136"/>
    </source>
</evidence>
<evidence type="ECO:0000256" key="1">
    <source>
        <dbReference type="ARBA" id="ARBA00004141"/>
    </source>
</evidence>
<evidence type="ECO:0000313" key="8">
    <source>
        <dbReference type="Proteomes" id="UP000318413"/>
    </source>
</evidence>